<dbReference type="PANTHER" id="PTHR12835">
    <property type="entry name" value="BIOTIN PROTEIN LIGASE"/>
    <property type="match status" value="1"/>
</dbReference>
<dbReference type="PROSITE" id="PS51733">
    <property type="entry name" value="BPL_LPL_CATALYTIC"/>
    <property type="match status" value="1"/>
</dbReference>
<dbReference type="GO" id="GO:0005737">
    <property type="term" value="C:cytoplasm"/>
    <property type="evidence" value="ECO:0007669"/>
    <property type="project" value="TreeGrafter"/>
</dbReference>
<evidence type="ECO:0000256" key="2">
    <source>
        <dbReference type="ARBA" id="ARBA00022741"/>
    </source>
</evidence>
<evidence type="ECO:0000313" key="9">
    <source>
        <dbReference type="Proteomes" id="UP000663937"/>
    </source>
</evidence>
<dbReference type="PANTHER" id="PTHR12835:SF5">
    <property type="entry name" value="BIOTIN--PROTEIN LIGASE"/>
    <property type="match status" value="1"/>
</dbReference>
<evidence type="ECO:0000256" key="3">
    <source>
        <dbReference type="ARBA" id="ARBA00022840"/>
    </source>
</evidence>
<keyword evidence="4" id="KW-0092">Biotin</keyword>
<evidence type="ECO:0000259" key="7">
    <source>
        <dbReference type="PROSITE" id="PS51733"/>
    </source>
</evidence>
<dbReference type="EMBL" id="CP071868">
    <property type="protein sequence ID" value="QTE31567.1"/>
    <property type="molecule type" value="Genomic_DNA"/>
</dbReference>
<dbReference type="Pfam" id="PF02237">
    <property type="entry name" value="BPL_C"/>
    <property type="match status" value="1"/>
</dbReference>
<evidence type="ECO:0000256" key="1">
    <source>
        <dbReference type="ARBA" id="ARBA00022598"/>
    </source>
</evidence>
<evidence type="ECO:0000256" key="5">
    <source>
        <dbReference type="ARBA" id="ARBA00024227"/>
    </source>
</evidence>
<keyword evidence="9" id="KW-1185">Reference proteome</keyword>
<evidence type="ECO:0000313" key="8">
    <source>
        <dbReference type="EMBL" id="QTE31567.1"/>
    </source>
</evidence>
<dbReference type="AlphaFoldDB" id="A0A8A4ZM31"/>
<gene>
    <name evidence="8" type="ORF">J4E96_15745</name>
</gene>
<evidence type="ECO:0000256" key="4">
    <source>
        <dbReference type="ARBA" id="ARBA00023267"/>
    </source>
</evidence>
<dbReference type="InterPro" id="IPR003142">
    <property type="entry name" value="BPL_C"/>
</dbReference>
<dbReference type="EC" id="6.3.4.15" evidence="5"/>
<keyword evidence="1 8" id="KW-0436">Ligase</keyword>
<dbReference type="CDD" id="cd16442">
    <property type="entry name" value="BPL"/>
    <property type="match status" value="1"/>
</dbReference>
<keyword evidence="3" id="KW-0067">ATP-binding</keyword>
<dbReference type="NCBIfam" id="TIGR00121">
    <property type="entry name" value="birA_ligase"/>
    <property type="match status" value="1"/>
</dbReference>
<dbReference type="Gene3D" id="2.30.30.100">
    <property type="match status" value="1"/>
</dbReference>
<dbReference type="InterPro" id="IPR045864">
    <property type="entry name" value="aa-tRNA-synth_II/BPL/LPL"/>
</dbReference>
<dbReference type="SUPFAM" id="SSF55681">
    <property type="entry name" value="Class II aaRS and biotin synthetases"/>
    <property type="match status" value="1"/>
</dbReference>
<protein>
    <recommendedName>
        <fullName evidence="5">biotin--[biotin carboxyl-carrier protein] ligase</fullName>
        <ecNumber evidence="5">6.3.4.15</ecNumber>
    </recommendedName>
</protein>
<dbReference type="SUPFAM" id="SSF50037">
    <property type="entry name" value="C-terminal domain of transcriptional repressors"/>
    <property type="match status" value="1"/>
</dbReference>
<dbReference type="Gene3D" id="3.30.930.10">
    <property type="entry name" value="Bira Bifunctional Protein, Domain 2"/>
    <property type="match status" value="1"/>
</dbReference>
<dbReference type="InterPro" id="IPR004143">
    <property type="entry name" value="BPL_LPL_catalytic"/>
</dbReference>
<feature type="compositionally biased region" description="Low complexity" evidence="6">
    <location>
        <begin position="1"/>
        <end position="10"/>
    </location>
</feature>
<name>A0A8A4ZM31_9MICO</name>
<dbReference type="InterPro" id="IPR004408">
    <property type="entry name" value="Biotin_CoA_COase_ligase"/>
</dbReference>
<dbReference type="GO" id="GO:0005524">
    <property type="term" value="F:ATP binding"/>
    <property type="evidence" value="ECO:0007669"/>
    <property type="project" value="UniProtKB-KW"/>
</dbReference>
<feature type="region of interest" description="Disordered" evidence="6">
    <location>
        <begin position="1"/>
        <end position="22"/>
    </location>
</feature>
<dbReference type="GO" id="GO:0004077">
    <property type="term" value="F:biotin--[biotin carboxyl-carrier protein] ligase activity"/>
    <property type="evidence" value="ECO:0007669"/>
    <property type="project" value="UniProtKB-EC"/>
</dbReference>
<reference evidence="8" key="1">
    <citation type="submission" date="2021-03" db="EMBL/GenBank/DDBJ databases">
        <title>Pengzhenrongella sicca gen. nov., sp. nov., a new member of suborder Micrococcineae isolated from High-Arctic tundra soil.</title>
        <authorList>
            <person name="Peng F."/>
        </authorList>
    </citation>
    <scope>NUCLEOTIDE SEQUENCE</scope>
    <source>
        <strain evidence="8">LRZ-2</strain>
    </source>
</reference>
<keyword evidence="2" id="KW-0547">Nucleotide-binding</keyword>
<dbReference type="KEGG" id="psic:J4E96_15745"/>
<dbReference type="Pfam" id="PF03099">
    <property type="entry name" value="BPL_LplA_LipB"/>
    <property type="match status" value="1"/>
</dbReference>
<feature type="domain" description="BPL/LPL catalytic" evidence="7">
    <location>
        <begin position="24"/>
        <end position="231"/>
    </location>
</feature>
<accession>A0A8A4ZM31</accession>
<proteinExistence type="predicted"/>
<sequence>MAADEAAGAAADERADPGSGARSGLRASVLRELLLEPAGPLGRVEVVPRIGSTNAELARAFAADPAAWPGVGLLVADHQEDGRGRAGHAWVTPAGAALTLSISVRVSMPPDALGWLPLLTGLGAVHALRATTGVQATLKWPNDVLVPAPDGTDLAGWGSRRKVGGILCELVHTPAGPVAVLGIGVNVSQTAAELPVPSAISLAGAGARDLDREVLLVALVTALAELQGRWHAAGSDALASGLADEVESVCATLGRRVHVALPGGQELVGRATGLTRDGALAVRDDAGTEHVVLAGDVLHLREHSAV</sequence>
<evidence type="ECO:0000256" key="6">
    <source>
        <dbReference type="SAM" id="MobiDB-lite"/>
    </source>
</evidence>
<dbReference type="Proteomes" id="UP000663937">
    <property type="component" value="Chromosome"/>
</dbReference>
<organism evidence="8 9">
    <name type="scientific">Pengzhenrongella sicca</name>
    <dbReference type="NCBI Taxonomy" id="2819238"/>
    <lineage>
        <taxon>Bacteria</taxon>
        <taxon>Bacillati</taxon>
        <taxon>Actinomycetota</taxon>
        <taxon>Actinomycetes</taxon>
        <taxon>Micrococcales</taxon>
        <taxon>Pengzhenrongella</taxon>
    </lineage>
</organism>
<dbReference type="InterPro" id="IPR008988">
    <property type="entry name" value="Transcriptional_repressor_C"/>
</dbReference>